<sequence>MLKQTLKVLKETFAIHSLDVGSEIPSKVLQCSLFFIGKTLDELSIVAPQSLSIDALESDLDWRALEVLGPLNLSLVGIMAEISSVLAKAQVSVFIVSTFDTDIILLKENQLKTAKEALIQDDYRITT</sequence>
<dbReference type="PANTHER" id="PTHR31131:SF6">
    <property type="entry name" value="CASTOR ACT DOMAIN-CONTAINING PROTEIN"/>
    <property type="match status" value="1"/>
</dbReference>
<dbReference type="Pfam" id="PF13840">
    <property type="entry name" value="ACT_7"/>
    <property type="match status" value="1"/>
</dbReference>
<evidence type="ECO:0000313" key="3">
    <source>
        <dbReference type="Proteomes" id="UP000053586"/>
    </source>
</evidence>
<accession>H5T995</accession>
<evidence type="ECO:0000259" key="1">
    <source>
        <dbReference type="Pfam" id="PF13840"/>
    </source>
</evidence>
<comment type="caution">
    <text evidence="2">The sequence shown here is derived from an EMBL/GenBank/DDBJ whole genome shotgun (WGS) entry which is preliminary data.</text>
</comment>
<dbReference type="PANTHER" id="PTHR31131">
    <property type="entry name" value="CHROMOSOME 1, WHOLE GENOME SHOTGUN SEQUENCE"/>
    <property type="match status" value="1"/>
</dbReference>
<organism evidence="2 3">
    <name type="scientific">Glaciecola punicea ACAM 611</name>
    <dbReference type="NCBI Taxonomy" id="1121923"/>
    <lineage>
        <taxon>Bacteria</taxon>
        <taxon>Pseudomonadati</taxon>
        <taxon>Pseudomonadota</taxon>
        <taxon>Gammaproteobacteria</taxon>
        <taxon>Alteromonadales</taxon>
        <taxon>Alteromonadaceae</taxon>
        <taxon>Glaciecola</taxon>
    </lineage>
</organism>
<name>H5T995_9ALTE</name>
<feature type="domain" description="CASTOR ACT" evidence="1">
    <location>
        <begin position="58"/>
        <end position="118"/>
    </location>
</feature>
<reference evidence="2 3" key="2">
    <citation type="journal article" date="2017" name="Antonie Van Leeuwenhoek">
        <title>Rhizobium rhizosphaerae sp. nov., a novel species isolated from rice rhizosphere.</title>
        <authorList>
            <person name="Zhao J.J."/>
            <person name="Zhang J."/>
            <person name="Zhang R.J."/>
            <person name="Zhang C.W."/>
            <person name="Yin H.Q."/>
            <person name="Zhang X.X."/>
        </authorList>
    </citation>
    <scope>NUCLEOTIDE SEQUENCE [LARGE SCALE GENOMIC DNA]</scope>
    <source>
        <strain evidence="2 3">ACAM 611</strain>
    </source>
</reference>
<dbReference type="Gene3D" id="3.30.2130.10">
    <property type="entry name" value="VC0802-like"/>
    <property type="match status" value="1"/>
</dbReference>
<dbReference type="EMBL" id="BAET01000007">
    <property type="protein sequence ID" value="GAB54872.1"/>
    <property type="molecule type" value="Genomic_DNA"/>
</dbReference>
<keyword evidence="3" id="KW-1185">Reference proteome</keyword>
<dbReference type="OrthoDB" id="5615858at2"/>
<dbReference type="SUPFAM" id="SSF55021">
    <property type="entry name" value="ACT-like"/>
    <property type="match status" value="2"/>
</dbReference>
<dbReference type="InterPro" id="IPR045865">
    <property type="entry name" value="ACT-like_dom_sf"/>
</dbReference>
<dbReference type="eggNOG" id="COG3603">
    <property type="taxonomic scope" value="Bacteria"/>
</dbReference>
<gene>
    <name evidence="2" type="ORF">GPUN_0733</name>
</gene>
<evidence type="ECO:0000313" key="2">
    <source>
        <dbReference type="EMBL" id="GAB54872.1"/>
    </source>
</evidence>
<dbReference type="PIRSF" id="PIRSF008459">
    <property type="entry name" value="UCP008459"/>
    <property type="match status" value="1"/>
</dbReference>
<protein>
    <recommendedName>
        <fullName evidence="1">CASTOR ACT domain-containing protein</fullName>
    </recommendedName>
</protein>
<dbReference type="InterPro" id="IPR016540">
    <property type="entry name" value="UCP008459"/>
</dbReference>
<dbReference type="RefSeq" id="WP_006003418.1">
    <property type="nucleotide sequence ID" value="NZ_BAET01000007.1"/>
</dbReference>
<dbReference type="STRING" id="56804.BAE46_00050"/>
<reference evidence="2 3" key="1">
    <citation type="journal article" date="2012" name="J. Bacteriol.">
        <title>Genome sequence of proteorhodopsin-containing sea ice bacterium Glaciecola punicea ACAM 611T.</title>
        <authorList>
            <person name="Qin Q.-L."/>
            <person name="Xie B.-B."/>
            <person name="Shu Y.-L."/>
            <person name="Rong J.-C."/>
            <person name="Zhao D.-L."/>
            <person name="Zhang X.-Y."/>
            <person name="Chen X.-L."/>
            <person name="Zhou B.-C."/>
            <person name="Zhanga Y.-Z."/>
        </authorList>
    </citation>
    <scope>NUCLEOTIDE SEQUENCE [LARGE SCALE GENOMIC DNA]</scope>
    <source>
        <strain evidence="2 3">ACAM 611</strain>
    </source>
</reference>
<dbReference type="InterPro" id="IPR051719">
    <property type="entry name" value="CASTOR_mTORC1"/>
</dbReference>
<proteinExistence type="predicted"/>
<dbReference type="AlphaFoldDB" id="H5T995"/>
<dbReference type="InterPro" id="IPR027795">
    <property type="entry name" value="CASTOR_ACT_dom"/>
</dbReference>
<dbReference type="CDD" id="cd04868">
    <property type="entry name" value="ACT_AK-like"/>
    <property type="match status" value="1"/>
</dbReference>
<dbReference type="Proteomes" id="UP000053586">
    <property type="component" value="Unassembled WGS sequence"/>
</dbReference>